<accession>A0ABQ9I7M2</accession>
<dbReference type="Proteomes" id="UP001159363">
    <property type="component" value="Chromosome 2"/>
</dbReference>
<gene>
    <name evidence="1" type="ORF">PR048_005217</name>
</gene>
<comment type="caution">
    <text evidence="1">The sequence shown here is derived from an EMBL/GenBank/DDBJ whole genome shotgun (WGS) entry which is preliminary data.</text>
</comment>
<protein>
    <submittedName>
        <fullName evidence="1">Uncharacterized protein</fullName>
    </submittedName>
</protein>
<organism evidence="1 2">
    <name type="scientific">Dryococelus australis</name>
    <dbReference type="NCBI Taxonomy" id="614101"/>
    <lineage>
        <taxon>Eukaryota</taxon>
        <taxon>Metazoa</taxon>
        <taxon>Ecdysozoa</taxon>
        <taxon>Arthropoda</taxon>
        <taxon>Hexapoda</taxon>
        <taxon>Insecta</taxon>
        <taxon>Pterygota</taxon>
        <taxon>Neoptera</taxon>
        <taxon>Polyneoptera</taxon>
        <taxon>Phasmatodea</taxon>
        <taxon>Verophasmatodea</taxon>
        <taxon>Anareolatae</taxon>
        <taxon>Phasmatidae</taxon>
        <taxon>Eurycanthinae</taxon>
        <taxon>Dryococelus</taxon>
    </lineage>
</organism>
<proteinExistence type="predicted"/>
<keyword evidence="2" id="KW-1185">Reference proteome</keyword>
<dbReference type="EMBL" id="JARBHB010000002">
    <property type="protein sequence ID" value="KAJ8892636.1"/>
    <property type="molecule type" value="Genomic_DNA"/>
</dbReference>
<name>A0ABQ9I7M2_9NEOP</name>
<sequence length="96" mass="10954">MKKNLASSLVPSETTYGKSKLPFLEDSYENILTAEQLVGRRERRISKRSIATARKALEDSGITRNLLTTRLNNYKRILLLAGLPNEYRRMIIGIES</sequence>
<evidence type="ECO:0000313" key="2">
    <source>
        <dbReference type="Proteomes" id="UP001159363"/>
    </source>
</evidence>
<evidence type="ECO:0000313" key="1">
    <source>
        <dbReference type="EMBL" id="KAJ8892636.1"/>
    </source>
</evidence>
<reference evidence="1 2" key="1">
    <citation type="submission" date="2023-02" db="EMBL/GenBank/DDBJ databases">
        <title>LHISI_Scaffold_Assembly.</title>
        <authorList>
            <person name="Stuart O.P."/>
            <person name="Cleave R."/>
            <person name="Magrath M.J.L."/>
            <person name="Mikheyev A.S."/>
        </authorList>
    </citation>
    <scope>NUCLEOTIDE SEQUENCE [LARGE SCALE GENOMIC DNA]</scope>
    <source>
        <strain evidence="1">Daus_M_001</strain>
        <tissue evidence="1">Leg muscle</tissue>
    </source>
</reference>